<protein>
    <submittedName>
        <fullName evidence="1">Uncharacterized protein</fullName>
    </submittedName>
</protein>
<dbReference type="Proteomes" id="UP000799423">
    <property type="component" value="Unassembled WGS sequence"/>
</dbReference>
<keyword evidence="2" id="KW-1185">Reference proteome</keyword>
<organism evidence="1 2">
    <name type="scientific">Plenodomus tracheiphilus IPT5</name>
    <dbReference type="NCBI Taxonomy" id="1408161"/>
    <lineage>
        <taxon>Eukaryota</taxon>
        <taxon>Fungi</taxon>
        <taxon>Dikarya</taxon>
        <taxon>Ascomycota</taxon>
        <taxon>Pezizomycotina</taxon>
        <taxon>Dothideomycetes</taxon>
        <taxon>Pleosporomycetidae</taxon>
        <taxon>Pleosporales</taxon>
        <taxon>Pleosporineae</taxon>
        <taxon>Leptosphaeriaceae</taxon>
        <taxon>Plenodomus</taxon>
    </lineage>
</organism>
<name>A0A6A7BG40_9PLEO</name>
<proteinExistence type="predicted"/>
<reference evidence="1" key="1">
    <citation type="submission" date="2020-01" db="EMBL/GenBank/DDBJ databases">
        <authorList>
            <consortium name="DOE Joint Genome Institute"/>
            <person name="Haridas S."/>
            <person name="Albert R."/>
            <person name="Binder M."/>
            <person name="Bloem J."/>
            <person name="Labutti K."/>
            <person name="Salamov A."/>
            <person name="Andreopoulos B."/>
            <person name="Baker S.E."/>
            <person name="Barry K."/>
            <person name="Bills G."/>
            <person name="Bluhm B.H."/>
            <person name="Cannon C."/>
            <person name="Castanera R."/>
            <person name="Culley D.E."/>
            <person name="Daum C."/>
            <person name="Ezra D."/>
            <person name="Gonzalez J.B."/>
            <person name="Henrissat B."/>
            <person name="Kuo A."/>
            <person name="Liang C."/>
            <person name="Lipzen A."/>
            <person name="Lutzoni F."/>
            <person name="Magnuson J."/>
            <person name="Mondo S."/>
            <person name="Nolan M."/>
            <person name="Ohm R."/>
            <person name="Pangilinan J."/>
            <person name="Park H.-J."/>
            <person name="Ramirez L."/>
            <person name="Alfaro M."/>
            <person name="Sun H."/>
            <person name="Tritt A."/>
            <person name="Yoshinaga Y."/>
            <person name="Zwiers L.-H."/>
            <person name="Turgeon B.G."/>
            <person name="Goodwin S.B."/>
            <person name="Spatafora J.W."/>
            <person name="Crous P.W."/>
            <person name="Grigoriev I.V."/>
        </authorList>
    </citation>
    <scope>NUCLEOTIDE SEQUENCE</scope>
    <source>
        <strain evidence="1">IPT5</strain>
    </source>
</reference>
<gene>
    <name evidence="1" type="ORF">T440DRAFT_273961</name>
</gene>
<dbReference type="EMBL" id="MU006293">
    <property type="protein sequence ID" value="KAF2854370.1"/>
    <property type="molecule type" value="Genomic_DNA"/>
</dbReference>
<dbReference type="AlphaFoldDB" id="A0A6A7BG40"/>
<evidence type="ECO:0000313" key="2">
    <source>
        <dbReference type="Proteomes" id="UP000799423"/>
    </source>
</evidence>
<evidence type="ECO:0000313" key="1">
    <source>
        <dbReference type="EMBL" id="KAF2854370.1"/>
    </source>
</evidence>
<accession>A0A6A7BG40</accession>
<sequence length="155" mass="17500">MYNVVNERTVAWTPSKNKGSGLWALDNRVVKNISSRVCYISDAMSCLRFVRDVESLVVPVCMCLGLKAGLLTLFGCLKARANSPYTTRAYQHLKSQHLNIGSELEWSEGISGMPQDQKHELPFVVGPRLVHSVKGFLHEFRRSNTCLPERLVEHK</sequence>